<organism evidence="1">
    <name type="scientific">Rhizophora mucronata</name>
    <name type="common">Asiatic mangrove</name>
    <dbReference type="NCBI Taxonomy" id="61149"/>
    <lineage>
        <taxon>Eukaryota</taxon>
        <taxon>Viridiplantae</taxon>
        <taxon>Streptophyta</taxon>
        <taxon>Embryophyta</taxon>
        <taxon>Tracheophyta</taxon>
        <taxon>Spermatophyta</taxon>
        <taxon>Magnoliopsida</taxon>
        <taxon>eudicotyledons</taxon>
        <taxon>Gunneridae</taxon>
        <taxon>Pentapetalae</taxon>
        <taxon>rosids</taxon>
        <taxon>fabids</taxon>
        <taxon>Malpighiales</taxon>
        <taxon>Rhizophoraceae</taxon>
        <taxon>Rhizophora</taxon>
    </lineage>
</organism>
<evidence type="ECO:0000313" key="1">
    <source>
        <dbReference type="EMBL" id="MBX48891.1"/>
    </source>
</evidence>
<dbReference type="AlphaFoldDB" id="A0A2P2P2N8"/>
<name>A0A2P2P2N8_RHIMU</name>
<protein>
    <submittedName>
        <fullName evidence="1">Uncharacterized protein</fullName>
    </submittedName>
</protein>
<sequence length="49" mass="5463">MAKNGFICYILHFEEMPNYCVSERIDYTISGKSASEGRGLVVILASSVY</sequence>
<dbReference type="EMBL" id="GGEC01068407">
    <property type="protein sequence ID" value="MBX48891.1"/>
    <property type="molecule type" value="Transcribed_RNA"/>
</dbReference>
<accession>A0A2P2P2N8</accession>
<proteinExistence type="predicted"/>
<reference evidence="1" key="1">
    <citation type="submission" date="2018-02" db="EMBL/GenBank/DDBJ databases">
        <title>Rhizophora mucronata_Transcriptome.</title>
        <authorList>
            <person name="Meera S.P."/>
            <person name="Sreeshan A."/>
            <person name="Augustine A."/>
        </authorList>
    </citation>
    <scope>NUCLEOTIDE SEQUENCE</scope>
    <source>
        <tissue evidence="1">Leaf</tissue>
    </source>
</reference>